<dbReference type="GO" id="GO:0015184">
    <property type="term" value="F:L-cystine transmembrane transporter activity"/>
    <property type="evidence" value="ECO:0007669"/>
    <property type="project" value="TreeGrafter"/>
</dbReference>
<evidence type="ECO:0000256" key="9">
    <source>
        <dbReference type="RuleBase" id="RU363032"/>
    </source>
</evidence>
<evidence type="ECO:0000256" key="7">
    <source>
        <dbReference type="ARBA" id="ARBA00022989"/>
    </source>
</evidence>
<reference evidence="11 12" key="1">
    <citation type="submission" date="2018-06" db="EMBL/GenBank/DDBJ databases">
        <title>Three novel Pseudomonas species isolated from symptomatic oak.</title>
        <authorList>
            <person name="Bueno-Gonzalez V."/>
            <person name="Brady C."/>
        </authorList>
    </citation>
    <scope>NUCLEOTIDE SEQUENCE [LARGE SCALE GENOMIC DNA]</scope>
    <source>
        <strain evidence="11 12">P9A</strain>
    </source>
</reference>
<evidence type="ECO:0000256" key="3">
    <source>
        <dbReference type="ARBA" id="ARBA00022448"/>
    </source>
</evidence>
<evidence type="ECO:0000313" key="12">
    <source>
        <dbReference type="Proteomes" id="UP000292302"/>
    </source>
</evidence>
<organism evidence="11 12">
    <name type="scientific">Phytopseudomonas daroniae</name>
    <dbReference type="NCBI Taxonomy" id="2487519"/>
    <lineage>
        <taxon>Bacteria</taxon>
        <taxon>Pseudomonadati</taxon>
        <taxon>Pseudomonadota</taxon>
        <taxon>Gammaproteobacteria</taxon>
        <taxon>Pseudomonadales</taxon>
        <taxon>Pseudomonadaceae</taxon>
        <taxon>Phytopseudomonas</taxon>
    </lineage>
</organism>
<keyword evidence="6" id="KW-0029">Amino-acid transport</keyword>
<keyword evidence="4" id="KW-1003">Cell membrane</keyword>
<accession>A0A4Q9QGC7</accession>
<comment type="similarity">
    <text evidence="2">Belongs to the binding-protein-dependent transport system permease family. HisMQ subfamily.</text>
</comment>
<feature type="domain" description="ABC transmembrane type-1" evidence="10">
    <location>
        <begin position="22"/>
        <end position="210"/>
    </location>
</feature>
<feature type="transmembrane region" description="Helical" evidence="9">
    <location>
        <begin position="20"/>
        <end position="46"/>
    </location>
</feature>
<evidence type="ECO:0000256" key="2">
    <source>
        <dbReference type="ARBA" id="ARBA00010072"/>
    </source>
</evidence>
<dbReference type="SUPFAM" id="SSF161098">
    <property type="entry name" value="MetI-like"/>
    <property type="match status" value="1"/>
</dbReference>
<evidence type="ECO:0000256" key="4">
    <source>
        <dbReference type="ARBA" id="ARBA00022475"/>
    </source>
</evidence>
<dbReference type="InterPro" id="IPR010065">
    <property type="entry name" value="AA_ABC_transptr_permease_3TM"/>
</dbReference>
<dbReference type="EMBL" id="QJUI01000025">
    <property type="protein sequence ID" value="TBU72409.1"/>
    <property type="molecule type" value="Genomic_DNA"/>
</dbReference>
<comment type="caution">
    <text evidence="11">The sequence shown here is derived from an EMBL/GenBank/DDBJ whole genome shotgun (WGS) entry which is preliminary data.</text>
</comment>
<evidence type="ECO:0000256" key="5">
    <source>
        <dbReference type="ARBA" id="ARBA00022692"/>
    </source>
</evidence>
<evidence type="ECO:0000256" key="1">
    <source>
        <dbReference type="ARBA" id="ARBA00004429"/>
    </source>
</evidence>
<keyword evidence="7 9" id="KW-1133">Transmembrane helix</keyword>
<keyword evidence="8 9" id="KW-0472">Membrane</keyword>
<keyword evidence="12" id="KW-1185">Reference proteome</keyword>
<evidence type="ECO:0000256" key="6">
    <source>
        <dbReference type="ARBA" id="ARBA00022970"/>
    </source>
</evidence>
<dbReference type="PROSITE" id="PS50928">
    <property type="entry name" value="ABC_TM1"/>
    <property type="match status" value="1"/>
</dbReference>
<evidence type="ECO:0000313" key="11">
    <source>
        <dbReference type="EMBL" id="TBU72409.1"/>
    </source>
</evidence>
<keyword evidence="5 9" id="KW-0812">Transmembrane</keyword>
<dbReference type="NCBIfam" id="TIGR01726">
    <property type="entry name" value="HEQRo_perm_3TM"/>
    <property type="match status" value="1"/>
</dbReference>
<proteinExistence type="inferred from homology"/>
<dbReference type="OrthoDB" id="7341446at2"/>
<dbReference type="InterPro" id="IPR043429">
    <property type="entry name" value="ArtM/GltK/GlnP/TcyL/YhdX-like"/>
</dbReference>
<dbReference type="AlphaFoldDB" id="A0A4Q9QGC7"/>
<keyword evidence="3 9" id="KW-0813">Transport</keyword>
<gene>
    <name evidence="11" type="ORF">DNK06_22005</name>
</gene>
<dbReference type="RefSeq" id="WP_131182133.1">
    <property type="nucleotide sequence ID" value="NZ_QJUI01000025.1"/>
</dbReference>
<dbReference type="Gene3D" id="1.10.3720.10">
    <property type="entry name" value="MetI-like"/>
    <property type="match status" value="1"/>
</dbReference>
<sequence length="220" mass="24623">MFGYVFYWSMVWDALPQLLAGAWLTLQIAILSMLFGTVAGLALALWRQQGEGSAYRFASAWVELARNTPVLFQIYMMYFGLGSLGIQISSYAAVLIALSFNNAGYLAEIFRGGLAAVHKQQLSAARSLGLTRLQSYLHVIFPQLLRIVFYGYVTQAVWALLNTSLGMLVGLHELSGSAQSAQSVSFRSFEFFLITALIYYVMAKFIELGARVVFRRWLRV</sequence>
<dbReference type="GO" id="GO:0043190">
    <property type="term" value="C:ATP-binding cassette (ABC) transporter complex"/>
    <property type="evidence" value="ECO:0007669"/>
    <property type="project" value="InterPro"/>
</dbReference>
<dbReference type="PANTHER" id="PTHR30614">
    <property type="entry name" value="MEMBRANE COMPONENT OF AMINO ACID ABC TRANSPORTER"/>
    <property type="match status" value="1"/>
</dbReference>
<evidence type="ECO:0000259" key="10">
    <source>
        <dbReference type="PROSITE" id="PS50928"/>
    </source>
</evidence>
<protein>
    <submittedName>
        <fullName evidence="11">ABC transporter permease</fullName>
    </submittedName>
</protein>
<dbReference type="PANTHER" id="PTHR30614:SF0">
    <property type="entry name" value="L-CYSTINE TRANSPORT SYSTEM PERMEASE PROTEIN TCYL"/>
    <property type="match status" value="1"/>
</dbReference>
<evidence type="ECO:0000256" key="8">
    <source>
        <dbReference type="ARBA" id="ARBA00023136"/>
    </source>
</evidence>
<name>A0A4Q9QGC7_9GAMM</name>
<dbReference type="Proteomes" id="UP000292302">
    <property type="component" value="Unassembled WGS sequence"/>
</dbReference>
<dbReference type="InterPro" id="IPR000515">
    <property type="entry name" value="MetI-like"/>
</dbReference>
<dbReference type="Pfam" id="PF00528">
    <property type="entry name" value="BPD_transp_1"/>
    <property type="match status" value="1"/>
</dbReference>
<feature type="transmembrane region" description="Helical" evidence="9">
    <location>
        <begin position="191"/>
        <end position="214"/>
    </location>
</feature>
<feature type="transmembrane region" description="Helical" evidence="9">
    <location>
        <begin position="147"/>
        <end position="171"/>
    </location>
</feature>
<comment type="subcellular location">
    <subcellularLocation>
        <location evidence="1">Cell inner membrane</location>
        <topology evidence="1">Multi-pass membrane protein</topology>
    </subcellularLocation>
    <subcellularLocation>
        <location evidence="9">Cell membrane</location>
        <topology evidence="9">Multi-pass membrane protein</topology>
    </subcellularLocation>
</comment>
<dbReference type="InterPro" id="IPR035906">
    <property type="entry name" value="MetI-like_sf"/>
</dbReference>
<dbReference type="CDD" id="cd06261">
    <property type="entry name" value="TM_PBP2"/>
    <property type="match status" value="1"/>
</dbReference>